<evidence type="ECO:0000313" key="2">
    <source>
        <dbReference type="Proteomes" id="UP001345963"/>
    </source>
</evidence>
<gene>
    <name evidence="1" type="ORF">ATANTOWER_026845</name>
</gene>
<reference evidence="1 2" key="1">
    <citation type="submission" date="2021-07" db="EMBL/GenBank/DDBJ databases">
        <authorList>
            <person name="Palmer J.M."/>
        </authorList>
    </citation>
    <scope>NUCLEOTIDE SEQUENCE [LARGE SCALE GENOMIC DNA]</scope>
    <source>
        <strain evidence="1 2">AT_MEX2019</strain>
        <tissue evidence="1">Muscle</tissue>
    </source>
</reference>
<dbReference type="EMBL" id="JAHUTI010016266">
    <property type="protein sequence ID" value="MED6237528.1"/>
    <property type="molecule type" value="Genomic_DNA"/>
</dbReference>
<accession>A0ABU7AHN5</accession>
<name>A0ABU7AHN5_9TELE</name>
<evidence type="ECO:0000313" key="1">
    <source>
        <dbReference type="EMBL" id="MED6237528.1"/>
    </source>
</evidence>
<feature type="non-terminal residue" evidence="1">
    <location>
        <position position="243"/>
    </location>
</feature>
<keyword evidence="2" id="KW-1185">Reference proteome</keyword>
<protein>
    <submittedName>
        <fullName evidence="1">Uncharacterized protein</fullName>
    </submittedName>
</protein>
<comment type="caution">
    <text evidence="1">The sequence shown here is derived from an EMBL/GenBank/DDBJ whole genome shotgun (WGS) entry which is preliminary data.</text>
</comment>
<organism evidence="1 2">
    <name type="scientific">Ataeniobius toweri</name>
    <dbReference type="NCBI Taxonomy" id="208326"/>
    <lineage>
        <taxon>Eukaryota</taxon>
        <taxon>Metazoa</taxon>
        <taxon>Chordata</taxon>
        <taxon>Craniata</taxon>
        <taxon>Vertebrata</taxon>
        <taxon>Euteleostomi</taxon>
        <taxon>Actinopterygii</taxon>
        <taxon>Neopterygii</taxon>
        <taxon>Teleostei</taxon>
        <taxon>Neoteleostei</taxon>
        <taxon>Acanthomorphata</taxon>
        <taxon>Ovalentaria</taxon>
        <taxon>Atherinomorphae</taxon>
        <taxon>Cyprinodontiformes</taxon>
        <taxon>Goodeidae</taxon>
        <taxon>Ataeniobius</taxon>
    </lineage>
</organism>
<dbReference type="Proteomes" id="UP001345963">
    <property type="component" value="Unassembled WGS sequence"/>
</dbReference>
<proteinExistence type="predicted"/>
<sequence>MRYDKNTTELYTARDIAHHWLRKVLPTGMYLHRVSVFEVTRSNREEHMKTPSEDRLARWASGNIDRFRCLVYTSVIPKCDVAAVQKEMNTDLSITYNDPSGLLLLLADTSTIYTTPVERFSMTTISPQVVTTESLPVTTPTFKTTSASTFTQLTMKTSTISSASTARGATTHSTTRTPANISKLYFEVKVNVSITGDCDPQQILPIWLNMSLPDDLMRVLDMQLLPNAERHHPETKYHSTLNQ</sequence>